<reference evidence="2 3" key="1">
    <citation type="submission" date="2019-10" db="EMBL/GenBank/DDBJ databases">
        <title>Dictyobacter vulcani sp. nov., within the class Ktedonobacteria, isolated from soil of volcanic Mt. Zao.</title>
        <authorList>
            <person name="Zheng Y."/>
            <person name="Wang C.M."/>
            <person name="Sakai Y."/>
            <person name="Abe K."/>
            <person name="Yokota A."/>
            <person name="Yabe S."/>
        </authorList>
    </citation>
    <scope>NUCLEOTIDE SEQUENCE [LARGE SCALE GENOMIC DNA]</scope>
    <source>
        <strain evidence="2 3">W12</strain>
    </source>
</reference>
<dbReference type="InterPro" id="IPR009081">
    <property type="entry name" value="PP-bd_ACP"/>
</dbReference>
<evidence type="ECO:0000313" key="2">
    <source>
        <dbReference type="EMBL" id="GER89930.1"/>
    </source>
</evidence>
<dbReference type="Gene3D" id="1.10.1200.10">
    <property type="entry name" value="ACP-like"/>
    <property type="match status" value="1"/>
</dbReference>
<dbReference type="AlphaFoldDB" id="A0A5J4KTZ1"/>
<organism evidence="2 3">
    <name type="scientific">Dictyobacter vulcani</name>
    <dbReference type="NCBI Taxonomy" id="2607529"/>
    <lineage>
        <taxon>Bacteria</taxon>
        <taxon>Bacillati</taxon>
        <taxon>Chloroflexota</taxon>
        <taxon>Ktedonobacteria</taxon>
        <taxon>Ktedonobacterales</taxon>
        <taxon>Dictyobacteraceae</taxon>
        <taxon>Dictyobacter</taxon>
    </lineage>
</organism>
<dbReference type="EMBL" id="BKZW01000002">
    <property type="protein sequence ID" value="GER89930.1"/>
    <property type="molecule type" value="Genomic_DNA"/>
</dbReference>
<comment type="caution">
    <text evidence="2">The sequence shown here is derived from an EMBL/GenBank/DDBJ whole genome shotgun (WGS) entry which is preliminary data.</text>
</comment>
<accession>A0A5J4KTZ1</accession>
<feature type="domain" description="Carrier" evidence="1">
    <location>
        <begin position="4"/>
        <end position="79"/>
    </location>
</feature>
<dbReference type="Pfam" id="PF00550">
    <property type="entry name" value="PP-binding"/>
    <property type="match status" value="1"/>
</dbReference>
<sequence>MNKQEVFEVVVRTTREVLPDLEEHNFTFNDRLVDLGADSVDRAEIISMVLENLSLSIPRVELTSVKNIGELTEALYAKLQSA</sequence>
<evidence type="ECO:0000313" key="3">
    <source>
        <dbReference type="Proteomes" id="UP000326912"/>
    </source>
</evidence>
<name>A0A5J4KTZ1_9CHLR</name>
<dbReference type="RefSeq" id="WP_151757738.1">
    <property type="nucleotide sequence ID" value="NZ_BKZW01000002.1"/>
</dbReference>
<proteinExistence type="predicted"/>
<dbReference type="NCBIfam" id="NF005502">
    <property type="entry name" value="PRK07117.1"/>
    <property type="match status" value="1"/>
</dbReference>
<protein>
    <submittedName>
        <fullName evidence="2">Polyketide biosynthesis acyl-carrier-protein AcpK</fullName>
    </submittedName>
</protein>
<dbReference type="SUPFAM" id="SSF47336">
    <property type="entry name" value="ACP-like"/>
    <property type="match status" value="1"/>
</dbReference>
<evidence type="ECO:0000259" key="1">
    <source>
        <dbReference type="PROSITE" id="PS50075"/>
    </source>
</evidence>
<dbReference type="InterPro" id="IPR036736">
    <property type="entry name" value="ACP-like_sf"/>
</dbReference>
<keyword evidence="3" id="KW-1185">Reference proteome</keyword>
<gene>
    <name evidence="2" type="primary">acpK</name>
    <name evidence="2" type="ORF">KDW_40920</name>
</gene>
<dbReference type="Proteomes" id="UP000326912">
    <property type="component" value="Unassembled WGS sequence"/>
</dbReference>
<dbReference type="PROSITE" id="PS50075">
    <property type="entry name" value="CARRIER"/>
    <property type="match status" value="1"/>
</dbReference>